<name>A0A7D5NBA9_9PROT</name>
<evidence type="ECO:0000313" key="1">
    <source>
        <dbReference type="EMBL" id="QLH50512.1"/>
    </source>
</evidence>
<dbReference type="KEGG" id="acog:HWD57_12510"/>
<dbReference type="Proteomes" id="UP000509684">
    <property type="component" value="Chromosome"/>
</dbReference>
<protein>
    <submittedName>
        <fullName evidence="1">Uncharacterized protein</fullName>
    </submittedName>
</protein>
<accession>A0A7D5NBA9</accession>
<dbReference type="AlphaFoldDB" id="A0A7D5NBA9"/>
<gene>
    <name evidence="1" type="ORF">HWD57_12510</name>
</gene>
<reference evidence="1 2" key="1">
    <citation type="journal article" date="2019" name="Microbiome">
        <title>Annotated bacterial chromosomes from frame-shift-corrected long-read metagenomic data.</title>
        <authorList>
            <person name="Arumugam K."/>
            <person name="Bagci C."/>
            <person name="Bessarab I."/>
            <person name="Beier S."/>
            <person name="Buchfink B."/>
            <person name="Gorska A."/>
            <person name="Qiu G."/>
            <person name="Huson D.H."/>
            <person name="Williams R.B.H."/>
        </authorList>
    </citation>
    <scope>NUCLEOTIDE SEQUENCE [LARGE SCALE GENOMIC DNA]</scope>
    <source>
        <strain evidence="1">SSA1</strain>
    </source>
</reference>
<sequence length="74" mass="7705">MRFWPVSGEKPKATTARHASSSLLLPGLTSLTICARLDLDPVQAAVNSATAAMMEAGDVKEAAEVVQLPKRGAA</sequence>
<proteinExistence type="predicted"/>
<evidence type="ECO:0000313" key="2">
    <source>
        <dbReference type="Proteomes" id="UP000509684"/>
    </source>
</evidence>
<dbReference type="EMBL" id="CP058708">
    <property type="protein sequence ID" value="QLH50512.1"/>
    <property type="molecule type" value="Genomic_DNA"/>
</dbReference>
<organism evidence="1 2">
    <name type="scientific">Candidatus Accumulibacter cognatus</name>
    <dbReference type="NCBI Taxonomy" id="2954383"/>
    <lineage>
        <taxon>Bacteria</taxon>
        <taxon>Pseudomonadati</taxon>
        <taxon>Pseudomonadota</taxon>
        <taxon>Betaproteobacteria</taxon>
        <taxon>Candidatus Accumulibacter</taxon>
    </lineage>
</organism>